<keyword evidence="3 9" id="KW-0349">Heme</keyword>
<dbReference type="Pfam" id="PF06969">
    <property type="entry name" value="HemN_C"/>
    <property type="match status" value="1"/>
</dbReference>
<evidence type="ECO:0000313" key="11">
    <source>
        <dbReference type="EMBL" id="GAA0747382.1"/>
    </source>
</evidence>
<keyword evidence="7 9" id="KW-0411">Iron-sulfur</keyword>
<evidence type="ECO:0000256" key="2">
    <source>
        <dbReference type="ARBA" id="ARBA00017228"/>
    </source>
</evidence>
<dbReference type="InterPro" id="IPR004559">
    <property type="entry name" value="HemW-like"/>
</dbReference>
<sequence length="384" mass="44701">MIETKINGNSISLYIHIPFCKQKCLYCDFISYSNKESLKKEYIKALSKEISIVTKNRIINTIFIGGGTPTYLSLEELKILKRSIDEIHKDINLEFTVEGNPGTFTLEKLKLLKSMGVNRLSIGLQSFDDALLKKLGRIHNAKEFIDSFKKARLVGFNNINIDLMFGLPGQSFEVWKDTLNKVLTLKPEHLSCYSLIVEENTPFYNMYNDGVLNLPGEDREREMYEYCINFLAKNGYNQYEISNFAKYNKECRHNLVYWNMKEYLGCGVGAHSYIKGYRYKNTSLVEEYINYMKDNSLIKIREESHKNTLEEEIEEFIFMGLRKIKGISIKEFTKRFKIDIFNLYGNIINKYVKLGFLILKKDTLKLSKEGINVSNTILSDFVLK</sequence>
<dbReference type="SMART" id="SM00729">
    <property type="entry name" value="Elp3"/>
    <property type="match status" value="1"/>
</dbReference>
<dbReference type="InterPro" id="IPR034505">
    <property type="entry name" value="Coproporphyrinogen-III_oxidase"/>
</dbReference>
<reference evidence="11 12" key="1">
    <citation type="journal article" date="2019" name="Int. J. Syst. Evol. Microbiol.">
        <title>The Global Catalogue of Microorganisms (GCM) 10K type strain sequencing project: providing services to taxonomists for standard genome sequencing and annotation.</title>
        <authorList>
            <consortium name="The Broad Institute Genomics Platform"/>
            <consortium name="The Broad Institute Genome Sequencing Center for Infectious Disease"/>
            <person name="Wu L."/>
            <person name="Ma J."/>
        </authorList>
    </citation>
    <scope>NUCLEOTIDE SEQUENCE [LARGE SCALE GENOMIC DNA]</scope>
    <source>
        <strain evidence="11 12">JCM 1407</strain>
    </source>
</reference>
<evidence type="ECO:0000256" key="9">
    <source>
        <dbReference type="RuleBase" id="RU364116"/>
    </source>
</evidence>
<dbReference type="SUPFAM" id="SSF102114">
    <property type="entry name" value="Radical SAM enzymes"/>
    <property type="match status" value="1"/>
</dbReference>
<comment type="similarity">
    <text evidence="1">Belongs to the anaerobic coproporphyrinogen-III oxidase family. HemW subfamily.</text>
</comment>
<dbReference type="SFLD" id="SFLDG01065">
    <property type="entry name" value="anaerobic_coproporphyrinogen-I"/>
    <property type="match status" value="1"/>
</dbReference>
<keyword evidence="6 9" id="KW-0408">Iron</keyword>
<gene>
    <name evidence="11" type="primary">hemW</name>
    <name evidence="11" type="ORF">GCM10008906_36420</name>
</gene>
<keyword evidence="5 9" id="KW-0479">Metal-binding</keyword>
<keyword evidence="9" id="KW-0004">4Fe-4S</keyword>
<dbReference type="InterPro" id="IPR006638">
    <property type="entry name" value="Elp3/MiaA/NifB-like_rSAM"/>
</dbReference>
<evidence type="ECO:0000256" key="3">
    <source>
        <dbReference type="ARBA" id="ARBA00022617"/>
    </source>
</evidence>
<evidence type="ECO:0000256" key="5">
    <source>
        <dbReference type="ARBA" id="ARBA00022723"/>
    </source>
</evidence>
<comment type="function">
    <text evidence="9">Probably acts as a heme chaperone, transferring heme to an unknown acceptor. Binds one molecule of heme per monomer, possibly covalently. Binds 1 [4Fe-4S] cluster. The cluster is coordinated with 3 cysteines and an exchangeable S-adenosyl-L-methionine.</text>
</comment>
<keyword evidence="8 9" id="KW-0143">Chaperone</keyword>
<name>A0ABN1JVD2_9CLOT</name>
<dbReference type="InterPro" id="IPR013785">
    <property type="entry name" value="Aldolase_TIM"/>
</dbReference>
<evidence type="ECO:0000313" key="12">
    <source>
        <dbReference type="Proteomes" id="UP001501510"/>
    </source>
</evidence>
<protein>
    <recommendedName>
        <fullName evidence="2 9">Heme chaperone HemW</fullName>
    </recommendedName>
</protein>
<comment type="subcellular location">
    <subcellularLocation>
        <location evidence="9">Cytoplasm</location>
    </subcellularLocation>
</comment>
<comment type="caution">
    <text evidence="11">The sequence shown here is derived from an EMBL/GenBank/DDBJ whole genome shotgun (WGS) entry which is preliminary data.</text>
</comment>
<dbReference type="InterPro" id="IPR007197">
    <property type="entry name" value="rSAM"/>
</dbReference>
<dbReference type="InterPro" id="IPR010723">
    <property type="entry name" value="HemN_C"/>
</dbReference>
<dbReference type="PANTHER" id="PTHR13932:SF5">
    <property type="entry name" value="RADICAL S-ADENOSYL METHIONINE DOMAIN-CONTAINING PROTEIN 1, MITOCHONDRIAL"/>
    <property type="match status" value="1"/>
</dbReference>
<dbReference type="Pfam" id="PF04055">
    <property type="entry name" value="Radical_SAM"/>
    <property type="match status" value="1"/>
</dbReference>
<dbReference type="Gene3D" id="3.20.20.70">
    <property type="entry name" value="Aldolase class I"/>
    <property type="match status" value="1"/>
</dbReference>
<dbReference type="SFLD" id="SFLDG01082">
    <property type="entry name" value="B12-binding_domain_containing"/>
    <property type="match status" value="1"/>
</dbReference>
<accession>A0ABN1JVD2</accession>
<organism evidence="11 12">
    <name type="scientific">Clostridium oceanicum</name>
    <dbReference type="NCBI Taxonomy" id="1543"/>
    <lineage>
        <taxon>Bacteria</taxon>
        <taxon>Bacillati</taxon>
        <taxon>Bacillota</taxon>
        <taxon>Clostridia</taxon>
        <taxon>Eubacteriales</taxon>
        <taxon>Clostridiaceae</taxon>
        <taxon>Clostridium</taxon>
    </lineage>
</organism>
<dbReference type="SFLD" id="SFLDS00029">
    <property type="entry name" value="Radical_SAM"/>
    <property type="match status" value="1"/>
</dbReference>
<dbReference type="EMBL" id="BAAACG010000019">
    <property type="protein sequence ID" value="GAA0747382.1"/>
    <property type="molecule type" value="Genomic_DNA"/>
</dbReference>
<dbReference type="SFLD" id="SFLDF00562">
    <property type="entry name" value="HemN-like__clustered_with_heat"/>
    <property type="match status" value="1"/>
</dbReference>
<evidence type="ECO:0000256" key="4">
    <source>
        <dbReference type="ARBA" id="ARBA00022691"/>
    </source>
</evidence>
<keyword evidence="9" id="KW-0963">Cytoplasm</keyword>
<keyword evidence="12" id="KW-1185">Reference proteome</keyword>
<dbReference type="InterPro" id="IPR058240">
    <property type="entry name" value="rSAM_sf"/>
</dbReference>
<proteinExistence type="inferred from homology"/>
<dbReference type="NCBIfam" id="TIGR00539">
    <property type="entry name" value="hemN_rel"/>
    <property type="match status" value="1"/>
</dbReference>
<dbReference type="PROSITE" id="PS51918">
    <property type="entry name" value="RADICAL_SAM"/>
    <property type="match status" value="1"/>
</dbReference>
<evidence type="ECO:0000256" key="8">
    <source>
        <dbReference type="ARBA" id="ARBA00023186"/>
    </source>
</evidence>
<dbReference type="CDD" id="cd01335">
    <property type="entry name" value="Radical_SAM"/>
    <property type="match status" value="1"/>
</dbReference>
<evidence type="ECO:0000259" key="10">
    <source>
        <dbReference type="PROSITE" id="PS51918"/>
    </source>
</evidence>
<dbReference type="PANTHER" id="PTHR13932">
    <property type="entry name" value="COPROPORPHYRINIGEN III OXIDASE"/>
    <property type="match status" value="1"/>
</dbReference>
<evidence type="ECO:0000256" key="1">
    <source>
        <dbReference type="ARBA" id="ARBA00006100"/>
    </source>
</evidence>
<evidence type="ECO:0000256" key="7">
    <source>
        <dbReference type="ARBA" id="ARBA00023014"/>
    </source>
</evidence>
<dbReference type="SFLD" id="SFLDF00288">
    <property type="entry name" value="HemN-like__clustered_with_nucl"/>
    <property type="match status" value="1"/>
</dbReference>
<feature type="domain" description="Radical SAM core" evidence="10">
    <location>
        <begin position="5"/>
        <end position="237"/>
    </location>
</feature>
<dbReference type="Proteomes" id="UP001501510">
    <property type="component" value="Unassembled WGS sequence"/>
</dbReference>
<evidence type="ECO:0000256" key="6">
    <source>
        <dbReference type="ARBA" id="ARBA00023004"/>
    </source>
</evidence>
<keyword evidence="4 9" id="KW-0949">S-adenosyl-L-methionine</keyword>